<dbReference type="InterPro" id="IPR000182">
    <property type="entry name" value="GNAT_dom"/>
</dbReference>
<dbReference type="InterPro" id="IPR050276">
    <property type="entry name" value="MshD_Acetyltransferase"/>
</dbReference>
<dbReference type="SUPFAM" id="SSF55729">
    <property type="entry name" value="Acyl-CoA N-acyltransferases (Nat)"/>
    <property type="match status" value="1"/>
</dbReference>
<dbReference type="Proteomes" id="UP000549052">
    <property type="component" value="Unassembled WGS sequence"/>
</dbReference>
<dbReference type="InterPro" id="IPR056935">
    <property type="entry name" value="Rv0428c-like_C"/>
</dbReference>
<keyword evidence="2" id="KW-0689">Ribosomal protein</keyword>
<dbReference type="GO" id="GO:0016747">
    <property type="term" value="F:acyltransferase activity, transferring groups other than amino-acyl groups"/>
    <property type="evidence" value="ECO:0007669"/>
    <property type="project" value="InterPro"/>
</dbReference>
<dbReference type="GO" id="GO:0005840">
    <property type="term" value="C:ribosome"/>
    <property type="evidence" value="ECO:0007669"/>
    <property type="project" value="UniProtKB-KW"/>
</dbReference>
<feature type="domain" description="N-acetyltransferase" evidence="1">
    <location>
        <begin position="116"/>
        <end position="248"/>
    </location>
</feature>
<proteinExistence type="predicted"/>
<evidence type="ECO:0000259" key="1">
    <source>
        <dbReference type="PROSITE" id="PS51186"/>
    </source>
</evidence>
<dbReference type="Pfam" id="PF24553">
    <property type="entry name" value="Rv0428c_C"/>
    <property type="match status" value="1"/>
</dbReference>
<dbReference type="RefSeq" id="WP_246711858.1">
    <property type="nucleotide sequence ID" value="NZ_JACGXN010000007.1"/>
</dbReference>
<dbReference type="PANTHER" id="PTHR43617">
    <property type="entry name" value="L-AMINO ACID N-ACETYLTRANSFERASE"/>
    <property type="match status" value="1"/>
</dbReference>
<dbReference type="PROSITE" id="PS51186">
    <property type="entry name" value="GNAT"/>
    <property type="match status" value="1"/>
</dbReference>
<dbReference type="EMBL" id="JACGXN010000007">
    <property type="protein sequence ID" value="MBA8880246.1"/>
    <property type="molecule type" value="Genomic_DNA"/>
</dbReference>
<dbReference type="InterPro" id="IPR016181">
    <property type="entry name" value="Acyl_CoA_acyltransferase"/>
</dbReference>
<name>A0A839ES93_9HYPH</name>
<organism evidence="2 3">
    <name type="scientific">Phyllobacterium myrsinacearum</name>
    <dbReference type="NCBI Taxonomy" id="28101"/>
    <lineage>
        <taxon>Bacteria</taxon>
        <taxon>Pseudomonadati</taxon>
        <taxon>Pseudomonadota</taxon>
        <taxon>Alphaproteobacteria</taxon>
        <taxon>Hyphomicrobiales</taxon>
        <taxon>Phyllobacteriaceae</taxon>
        <taxon>Phyllobacterium</taxon>
    </lineage>
</organism>
<evidence type="ECO:0000313" key="2">
    <source>
        <dbReference type="EMBL" id="MBA8880246.1"/>
    </source>
</evidence>
<dbReference type="CDD" id="cd04301">
    <property type="entry name" value="NAT_SF"/>
    <property type="match status" value="1"/>
</dbReference>
<gene>
    <name evidence="2" type="ORF">FHW16_003966</name>
</gene>
<protein>
    <submittedName>
        <fullName evidence="2">Ribosomal protein S18 acetylase RimI-like enzyme</fullName>
    </submittedName>
</protein>
<dbReference type="Gene3D" id="3.40.630.30">
    <property type="match status" value="1"/>
</dbReference>
<evidence type="ECO:0000313" key="3">
    <source>
        <dbReference type="Proteomes" id="UP000549052"/>
    </source>
</evidence>
<comment type="caution">
    <text evidence="2">The sequence shown here is derived from an EMBL/GenBank/DDBJ whole genome shotgun (WGS) entry which is preliminary data.</text>
</comment>
<accession>A0A839ES93</accession>
<dbReference type="AlphaFoldDB" id="A0A839ES93"/>
<keyword evidence="3" id="KW-1185">Reference proteome</keyword>
<sequence length="248" mass="27477">MSDDLNWHVEEACFNAWPSPREVLHGGWLMRFSGGSIRRTNSVNPLRGPRAEPAGVIEAAEKLYTSLSRDSIFRVPTIAAEMEALLVERGYDFEGGSTVLHCDLRSRKPAKNAAAELSREMTPGWSRECKRIAEWSDADHSVFTDMVASIVVPKAFTSITVDGKIVAKAYGAISNGLLVLESVATDPDYRKRGYGQRAVGTLLDWAKEEGAVAACLQVITDNVPARALYVSLGFTRELHSYHYRRKPY</sequence>
<reference evidence="2 3" key="1">
    <citation type="submission" date="2020-07" db="EMBL/GenBank/DDBJ databases">
        <title>Genomic Encyclopedia of Type Strains, Phase IV (KMG-V): Genome sequencing to study the core and pangenomes of soil and plant-associated prokaryotes.</title>
        <authorList>
            <person name="Whitman W."/>
        </authorList>
    </citation>
    <scope>NUCLEOTIDE SEQUENCE [LARGE SCALE GENOMIC DNA]</scope>
    <source>
        <strain evidence="2 3">AN3</strain>
    </source>
</reference>
<keyword evidence="2" id="KW-0687">Ribonucleoprotein</keyword>